<dbReference type="InterPro" id="IPR003507">
    <property type="entry name" value="S66_fam"/>
</dbReference>
<keyword evidence="5" id="KW-0720">Serine protease</keyword>
<dbReference type="Gene3D" id="3.40.50.10740">
    <property type="entry name" value="Class I glutamine amidotransferase-like"/>
    <property type="match status" value="1"/>
</dbReference>
<comment type="caution">
    <text evidence="8">The sequence shown here is derived from an EMBL/GenBank/DDBJ whole genome shotgun (WGS) entry which is preliminary data.</text>
</comment>
<dbReference type="Gene3D" id="3.50.30.60">
    <property type="entry name" value="LD-carboxypeptidase A C-terminal domain-like"/>
    <property type="match status" value="1"/>
</dbReference>
<dbReference type="InterPro" id="IPR027461">
    <property type="entry name" value="Carboxypeptidase_A_C_sf"/>
</dbReference>
<keyword evidence="3" id="KW-0645">Protease</keyword>
<proteinExistence type="inferred from homology"/>
<evidence type="ECO:0000256" key="5">
    <source>
        <dbReference type="ARBA" id="ARBA00022825"/>
    </source>
</evidence>
<dbReference type="InterPro" id="IPR029062">
    <property type="entry name" value="Class_I_gatase-like"/>
</dbReference>
<comment type="similarity">
    <text evidence="1">Belongs to the peptidase S66 family.</text>
</comment>
<evidence type="ECO:0000259" key="7">
    <source>
        <dbReference type="Pfam" id="PF17676"/>
    </source>
</evidence>
<dbReference type="Pfam" id="PF17676">
    <property type="entry name" value="Peptidase_S66C"/>
    <property type="match status" value="1"/>
</dbReference>
<organism evidence="8 9">
    <name type="scientific">Clostridium saudiense</name>
    <dbReference type="NCBI Taxonomy" id="1414720"/>
    <lineage>
        <taxon>Bacteria</taxon>
        <taxon>Bacillati</taxon>
        <taxon>Bacillota</taxon>
        <taxon>Clostridia</taxon>
        <taxon>Eubacteriales</taxon>
        <taxon>Clostridiaceae</taxon>
        <taxon>Clostridium</taxon>
    </lineage>
</organism>
<dbReference type="InterPro" id="IPR027478">
    <property type="entry name" value="LdcA_N"/>
</dbReference>
<reference evidence="8 9" key="1">
    <citation type="journal article" date="2021" name="Sci. Rep.">
        <title>The distribution of antibiotic resistance genes in chicken gut microbiota commensals.</title>
        <authorList>
            <person name="Juricova H."/>
            <person name="Matiasovicova J."/>
            <person name="Kubasova T."/>
            <person name="Cejkova D."/>
            <person name="Rychlik I."/>
        </authorList>
    </citation>
    <scope>NUCLEOTIDE SEQUENCE [LARGE SCALE GENOMIC DNA]</scope>
    <source>
        <strain evidence="8 9">An435</strain>
    </source>
</reference>
<dbReference type="EMBL" id="JACJLL010000142">
    <property type="protein sequence ID" value="MBM6820660.1"/>
    <property type="molecule type" value="Genomic_DNA"/>
</dbReference>
<name>A0ABS2FJB0_9CLOT</name>
<dbReference type="RefSeq" id="WP_195964405.1">
    <property type="nucleotide sequence ID" value="NZ_JACJLL010000142.1"/>
</dbReference>
<gene>
    <name evidence="8" type="ORF">H6A19_15190</name>
</gene>
<dbReference type="CDD" id="cd07025">
    <property type="entry name" value="Peptidase_S66"/>
    <property type="match status" value="1"/>
</dbReference>
<feature type="domain" description="LD-carboxypeptidase C-terminal" evidence="7">
    <location>
        <begin position="178"/>
        <end position="292"/>
    </location>
</feature>
<accession>A0ABS2FJB0</accession>
<keyword evidence="9" id="KW-1185">Reference proteome</keyword>
<sequence length="305" mass="33550">MIKPKPLQQGDSVAIIAPASPSDKNLIDKCISSLNELGLKVVVGESCLSEHGFLSGTDDVRANDINCMFADKNIKGIFALRGGYGCARLLDLIDFKLIKKNPKIFIGYSDITALHIAINQKSKLITYHGPMISTELIKGLDKYSADYYKKFIFEHEKVEELFNPEGDNLEVINSGIASGQLIGGNLSLICSSLGTKYEINTKNKILFLEEVEEVPYKIDRMLTHLKQSGKLKDANGIILGAFTNCIAPNNKKSLSLQEVFNEIIFPLKKPTISNLVCGHCLPTLTLPLGAKVLLDANNKKIKILE</sequence>
<evidence type="ECO:0000256" key="1">
    <source>
        <dbReference type="ARBA" id="ARBA00010233"/>
    </source>
</evidence>
<evidence type="ECO:0000256" key="4">
    <source>
        <dbReference type="ARBA" id="ARBA00022801"/>
    </source>
</evidence>
<evidence type="ECO:0000256" key="3">
    <source>
        <dbReference type="ARBA" id="ARBA00022670"/>
    </source>
</evidence>
<evidence type="ECO:0000313" key="8">
    <source>
        <dbReference type="EMBL" id="MBM6820660.1"/>
    </source>
</evidence>
<dbReference type="InterPro" id="IPR040921">
    <property type="entry name" value="Peptidase_S66C"/>
</dbReference>
<keyword evidence="4" id="KW-0378">Hydrolase</keyword>
<dbReference type="Pfam" id="PF02016">
    <property type="entry name" value="Peptidase_S66"/>
    <property type="match status" value="1"/>
</dbReference>
<dbReference type="SUPFAM" id="SSF52317">
    <property type="entry name" value="Class I glutamine amidotransferase-like"/>
    <property type="match status" value="1"/>
</dbReference>
<feature type="domain" description="LD-carboxypeptidase N-terminal" evidence="6">
    <location>
        <begin position="13"/>
        <end position="129"/>
    </location>
</feature>
<evidence type="ECO:0000256" key="2">
    <source>
        <dbReference type="ARBA" id="ARBA00022645"/>
    </source>
</evidence>
<dbReference type="Proteomes" id="UP000767334">
    <property type="component" value="Unassembled WGS sequence"/>
</dbReference>
<dbReference type="PANTHER" id="PTHR30237">
    <property type="entry name" value="MURAMOYLTETRAPEPTIDE CARBOXYPEPTIDASE"/>
    <property type="match status" value="1"/>
</dbReference>
<dbReference type="PIRSF" id="PIRSF028757">
    <property type="entry name" value="LD-carboxypeptidase"/>
    <property type="match status" value="1"/>
</dbReference>
<keyword evidence="2" id="KW-0121">Carboxypeptidase</keyword>
<dbReference type="InterPro" id="IPR040449">
    <property type="entry name" value="Peptidase_S66_N"/>
</dbReference>
<dbReference type="SUPFAM" id="SSF141986">
    <property type="entry name" value="LD-carboxypeptidase A C-terminal domain-like"/>
    <property type="match status" value="1"/>
</dbReference>
<evidence type="ECO:0000313" key="9">
    <source>
        <dbReference type="Proteomes" id="UP000767334"/>
    </source>
</evidence>
<protein>
    <submittedName>
        <fullName evidence="8">LD-carboxypeptidase</fullName>
    </submittedName>
</protein>
<evidence type="ECO:0000259" key="6">
    <source>
        <dbReference type="Pfam" id="PF02016"/>
    </source>
</evidence>
<dbReference type="PANTHER" id="PTHR30237:SF2">
    <property type="entry name" value="MUREIN TETRAPEPTIDE CARBOXYPEPTIDASE"/>
    <property type="match status" value="1"/>
</dbReference>